<dbReference type="Pfam" id="PF00199">
    <property type="entry name" value="Catalase"/>
    <property type="match status" value="1"/>
</dbReference>
<dbReference type="GO" id="GO:0042542">
    <property type="term" value="P:response to hydrogen peroxide"/>
    <property type="evidence" value="ECO:0007669"/>
    <property type="project" value="TreeGrafter"/>
</dbReference>
<dbReference type="InterPro" id="IPR011614">
    <property type="entry name" value="Catalase_core"/>
</dbReference>
<dbReference type="Gene3D" id="2.40.180.10">
    <property type="entry name" value="Catalase core domain"/>
    <property type="match status" value="1"/>
</dbReference>
<dbReference type="Gene3D" id="1.20.1280.120">
    <property type="match status" value="1"/>
</dbReference>
<dbReference type="SUPFAM" id="SSF56634">
    <property type="entry name" value="Heme-dependent catalase-like"/>
    <property type="match status" value="1"/>
</dbReference>
<dbReference type="AlphaFoldDB" id="A0A6A6Z6M2"/>
<dbReference type="CDD" id="cd08153">
    <property type="entry name" value="srpA_like"/>
    <property type="match status" value="1"/>
</dbReference>
<accession>A0A6A6Z6M2</accession>
<dbReference type="EMBL" id="MU003693">
    <property type="protein sequence ID" value="KAF2815885.1"/>
    <property type="molecule type" value="Genomic_DNA"/>
</dbReference>
<dbReference type="PANTHER" id="PTHR11465:SF62">
    <property type="entry name" value="CATALASE T"/>
    <property type="match status" value="1"/>
</dbReference>
<sequence length="355" mass="38209">MPLSTDETVNETAAGLVKTLQAAAGEPHPGYRPGKPFQTQFSHTFTPSFPADPPNLTTTKLTSPPAHAKGLLLTGTFTPSPTASTLTTAPHFSSPSTTTPLTIRFSSSTGIPTIPDTDPSANPRGIALRFHLATTPHRVHTDVIAHSTPFFPTRTGADFLAFLRAAGASAGVETHPTPVEAWLGEHPTAVAFLQAPKPFPASFATETYFGVTALKFVDAAGKGRFFRYRVLPVAGQKDLDEESVKKESGEYLYEEIKSRVGGGGGPVEFKLVAQLAEEGDVVDDATVHWPESREVVELGTVRVEKVVEEGKQVEEQKTIIFDPIPRVEGIEASEDPLLEMRAAVYLISGRERRKA</sequence>
<gene>
    <name evidence="3 5" type="ORF">BDZ99DRAFT_565801</name>
</gene>
<evidence type="ECO:0000256" key="1">
    <source>
        <dbReference type="SAM" id="MobiDB-lite"/>
    </source>
</evidence>
<protein>
    <submittedName>
        <fullName evidence="3 5">Heme-dependent catalase</fullName>
    </submittedName>
</protein>
<dbReference type="PIRSF" id="PIRSF000296">
    <property type="entry name" value="SrpA"/>
    <property type="match status" value="1"/>
</dbReference>
<proteinExistence type="predicted"/>
<feature type="region of interest" description="Disordered" evidence="1">
    <location>
        <begin position="83"/>
        <end position="120"/>
    </location>
</feature>
<dbReference type="GO" id="GO:0042744">
    <property type="term" value="P:hydrogen peroxide catabolic process"/>
    <property type="evidence" value="ECO:0007669"/>
    <property type="project" value="TreeGrafter"/>
</dbReference>
<dbReference type="Proteomes" id="UP000504636">
    <property type="component" value="Unplaced"/>
</dbReference>
<name>A0A6A6Z6M2_9PEZI</name>
<dbReference type="RefSeq" id="XP_033582849.1">
    <property type="nucleotide sequence ID" value="XM_033727513.1"/>
</dbReference>
<evidence type="ECO:0000313" key="3">
    <source>
        <dbReference type="EMBL" id="KAF2815885.1"/>
    </source>
</evidence>
<keyword evidence="4" id="KW-1185">Reference proteome</keyword>
<organism evidence="3">
    <name type="scientific">Mytilinidion resinicola</name>
    <dbReference type="NCBI Taxonomy" id="574789"/>
    <lineage>
        <taxon>Eukaryota</taxon>
        <taxon>Fungi</taxon>
        <taxon>Dikarya</taxon>
        <taxon>Ascomycota</taxon>
        <taxon>Pezizomycotina</taxon>
        <taxon>Dothideomycetes</taxon>
        <taxon>Pleosporomycetidae</taxon>
        <taxon>Mytilinidiales</taxon>
        <taxon>Mytilinidiaceae</taxon>
        <taxon>Mytilinidion</taxon>
    </lineage>
</organism>
<dbReference type="InterPro" id="IPR020835">
    <property type="entry name" value="Catalase_sf"/>
</dbReference>
<dbReference type="PROSITE" id="PS51402">
    <property type="entry name" value="CATALASE_3"/>
    <property type="match status" value="1"/>
</dbReference>
<dbReference type="GO" id="GO:0005739">
    <property type="term" value="C:mitochondrion"/>
    <property type="evidence" value="ECO:0007669"/>
    <property type="project" value="TreeGrafter"/>
</dbReference>
<dbReference type="GO" id="GO:0020037">
    <property type="term" value="F:heme binding"/>
    <property type="evidence" value="ECO:0007669"/>
    <property type="project" value="InterPro"/>
</dbReference>
<evidence type="ECO:0000313" key="4">
    <source>
        <dbReference type="Proteomes" id="UP000504636"/>
    </source>
</evidence>
<dbReference type="InterPro" id="IPR018028">
    <property type="entry name" value="Catalase"/>
</dbReference>
<evidence type="ECO:0000313" key="5">
    <source>
        <dbReference type="RefSeq" id="XP_033582849.1"/>
    </source>
</evidence>
<dbReference type="OrthoDB" id="2379805at2759"/>
<dbReference type="PANTHER" id="PTHR11465">
    <property type="entry name" value="CATALASE"/>
    <property type="match status" value="1"/>
</dbReference>
<dbReference type="SMART" id="SM01060">
    <property type="entry name" value="Catalase"/>
    <property type="match status" value="1"/>
</dbReference>
<evidence type="ECO:0000259" key="2">
    <source>
        <dbReference type="SMART" id="SM01060"/>
    </source>
</evidence>
<dbReference type="GO" id="GO:0005777">
    <property type="term" value="C:peroxisome"/>
    <property type="evidence" value="ECO:0007669"/>
    <property type="project" value="TreeGrafter"/>
</dbReference>
<feature type="compositionally biased region" description="Polar residues" evidence="1">
    <location>
        <begin position="91"/>
        <end position="111"/>
    </location>
</feature>
<dbReference type="InterPro" id="IPR024168">
    <property type="entry name" value="Catalase_SrpA-type_pred"/>
</dbReference>
<reference evidence="3 5" key="1">
    <citation type="journal article" date="2020" name="Stud. Mycol.">
        <title>101 Dothideomycetes genomes: a test case for predicting lifestyles and emergence of pathogens.</title>
        <authorList>
            <person name="Haridas S."/>
            <person name="Albert R."/>
            <person name="Binder M."/>
            <person name="Bloem J."/>
            <person name="Labutti K."/>
            <person name="Salamov A."/>
            <person name="Andreopoulos B."/>
            <person name="Baker S."/>
            <person name="Barry K."/>
            <person name="Bills G."/>
            <person name="Bluhm B."/>
            <person name="Cannon C."/>
            <person name="Castanera R."/>
            <person name="Culley D."/>
            <person name="Daum C."/>
            <person name="Ezra D."/>
            <person name="Gonzalez J."/>
            <person name="Henrissat B."/>
            <person name="Kuo A."/>
            <person name="Liang C."/>
            <person name="Lipzen A."/>
            <person name="Lutzoni F."/>
            <person name="Magnuson J."/>
            <person name="Mondo S."/>
            <person name="Nolan M."/>
            <person name="Ohm R."/>
            <person name="Pangilinan J."/>
            <person name="Park H.-J."/>
            <person name="Ramirez L."/>
            <person name="Alfaro M."/>
            <person name="Sun H."/>
            <person name="Tritt A."/>
            <person name="Yoshinaga Y."/>
            <person name="Zwiers L.-H."/>
            <person name="Turgeon B."/>
            <person name="Goodwin S."/>
            <person name="Spatafora J."/>
            <person name="Crous P."/>
            <person name="Grigoriev I."/>
        </authorList>
    </citation>
    <scope>NUCLEOTIDE SEQUENCE</scope>
    <source>
        <strain evidence="3 5">CBS 304.34</strain>
    </source>
</reference>
<feature type="domain" description="Catalase core" evidence="2">
    <location>
        <begin position="30"/>
        <end position="354"/>
    </location>
</feature>
<dbReference type="GO" id="GO:0004096">
    <property type="term" value="F:catalase activity"/>
    <property type="evidence" value="ECO:0007669"/>
    <property type="project" value="InterPro"/>
</dbReference>
<reference evidence="5" key="2">
    <citation type="submission" date="2020-04" db="EMBL/GenBank/DDBJ databases">
        <authorList>
            <consortium name="NCBI Genome Project"/>
        </authorList>
    </citation>
    <scope>NUCLEOTIDE SEQUENCE</scope>
    <source>
        <strain evidence="5">CBS 304.34</strain>
    </source>
</reference>
<reference evidence="5" key="3">
    <citation type="submission" date="2025-04" db="UniProtKB">
        <authorList>
            <consortium name="RefSeq"/>
        </authorList>
    </citation>
    <scope>IDENTIFICATION</scope>
    <source>
        <strain evidence="5">CBS 304.34</strain>
    </source>
</reference>
<dbReference type="GeneID" id="54468406"/>